<keyword evidence="5 8" id="KW-0378">Hydrolase</keyword>
<gene>
    <name evidence="8" type="ORF">STSP2_01246</name>
</gene>
<evidence type="ECO:0000259" key="7">
    <source>
        <dbReference type="Pfam" id="PF00884"/>
    </source>
</evidence>
<dbReference type="GO" id="GO:0004065">
    <property type="term" value="F:arylsulfatase activity"/>
    <property type="evidence" value="ECO:0007669"/>
    <property type="project" value="UniProtKB-EC"/>
</dbReference>
<dbReference type="InterPro" id="IPR050738">
    <property type="entry name" value="Sulfatase"/>
</dbReference>
<dbReference type="PANTHER" id="PTHR42693">
    <property type="entry name" value="ARYLSULFATASE FAMILY MEMBER"/>
    <property type="match status" value="1"/>
</dbReference>
<name>A0A1U9NJJ3_9BACT</name>
<evidence type="ECO:0000313" key="9">
    <source>
        <dbReference type="Proteomes" id="UP000189674"/>
    </source>
</evidence>
<dbReference type="EMBL" id="CP019791">
    <property type="protein sequence ID" value="AQT68091.1"/>
    <property type="molecule type" value="Genomic_DNA"/>
</dbReference>
<proteinExistence type="inferred from homology"/>
<evidence type="ECO:0000256" key="1">
    <source>
        <dbReference type="ARBA" id="ARBA00001913"/>
    </source>
</evidence>
<keyword evidence="9" id="KW-1185">Reference proteome</keyword>
<dbReference type="EC" id="3.1.6.1" evidence="8"/>
<dbReference type="STRING" id="1936003.STSP2_01246"/>
<feature type="domain" description="Sulfatase N-terminal" evidence="7">
    <location>
        <begin position="31"/>
        <end position="332"/>
    </location>
</feature>
<dbReference type="KEGG" id="alus:STSP2_01246"/>
<protein>
    <submittedName>
        <fullName evidence="8">Arylsulfatase</fullName>
        <ecNumber evidence="8">3.1.6.1</ecNumber>
    </submittedName>
</protein>
<evidence type="ECO:0000256" key="3">
    <source>
        <dbReference type="ARBA" id="ARBA00022723"/>
    </source>
</evidence>
<accession>A0A1U9NJJ3</accession>
<keyword evidence="3" id="KW-0479">Metal-binding</keyword>
<dbReference type="PROSITE" id="PS51257">
    <property type="entry name" value="PROKAR_LIPOPROTEIN"/>
    <property type="match status" value="1"/>
</dbReference>
<dbReference type="Gene3D" id="3.40.720.10">
    <property type="entry name" value="Alkaline Phosphatase, subunit A"/>
    <property type="match status" value="1"/>
</dbReference>
<dbReference type="Gene3D" id="3.30.1120.10">
    <property type="match status" value="1"/>
</dbReference>
<dbReference type="InterPro" id="IPR017850">
    <property type="entry name" value="Alkaline_phosphatase_core_sf"/>
</dbReference>
<dbReference type="Pfam" id="PF00884">
    <property type="entry name" value="Sulfatase"/>
    <property type="match status" value="1"/>
</dbReference>
<dbReference type="PANTHER" id="PTHR42693:SF42">
    <property type="entry name" value="ARYLSULFATASE G"/>
    <property type="match status" value="1"/>
</dbReference>
<evidence type="ECO:0000256" key="5">
    <source>
        <dbReference type="ARBA" id="ARBA00022801"/>
    </source>
</evidence>
<dbReference type="AlphaFoldDB" id="A0A1U9NJJ3"/>
<keyword evidence="6" id="KW-0106">Calcium</keyword>
<evidence type="ECO:0000256" key="6">
    <source>
        <dbReference type="ARBA" id="ARBA00022837"/>
    </source>
</evidence>
<comment type="cofactor">
    <cofactor evidence="1">
        <name>Ca(2+)</name>
        <dbReference type="ChEBI" id="CHEBI:29108"/>
    </cofactor>
</comment>
<keyword evidence="4" id="KW-0732">Signal</keyword>
<dbReference type="InterPro" id="IPR000917">
    <property type="entry name" value="Sulfatase_N"/>
</dbReference>
<comment type="similarity">
    <text evidence="2">Belongs to the sulfatase family.</text>
</comment>
<dbReference type="Proteomes" id="UP000189674">
    <property type="component" value="Chromosome"/>
</dbReference>
<dbReference type="GO" id="GO:0046872">
    <property type="term" value="F:metal ion binding"/>
    <property type="evidence" value="ECO:0007669"/>
    <property type="project" value="UniProtKB-KW"/>
</dbReference>
<dbReference type="CDD" id="cd16027">
    <property type="entry name" value="SGSH"/>
    <property type="match status" value="1"/>
</dbReference>
<reference evidence="9" key="1">
    <citation type="submission" date="2017-02" db="EMBL/GenBank/DDBJ databases">
        <title>Comparative genomics and description of representatives of a novel lineage of planctomycetes thriving in anoxic sediments.</title>
        <authorList>
            <person name="Spring S."/>
            <person name="Bunk B."/>
            <person name="Sproer C."/>
        </authorList>
    </citation>
    <scope>NUCLEOTIDE SEQUENCE [LARGE SCALE GENOMIC DNA]</scope>
    <source>
        <strain evidence="9">ST-NAGAB-D1</strain>
    </source>
</reference>
<organism evidence="8 9">
    <name type="scientific">Anaerohalosphaera lusitana</name>
    <dbReference type="NCBI Taxonomy" id="1936003"/>
    <lineage>
        <taxon>Bacteria</taxon>
        <taxon>Pseudomonadati</taxon>
        <taxon>Planctomycetota</taxon>
        <taxon>Phycisphaerae</taxon>
        <taxon>Sedimentisphaerales</taxon>
        <taxon>Anaerohalosphaeraceae</taxon>
        <taxon>Anaerohalosphaera</taxon>
    </lineage>
</organism>
<sequence precursor="true">MILRNIFSNIFLASAVLIIMVSGCTAQNQSPNIVLIISDDQAWTDYGFMGHPVIQTPNLDRLSEEGVLFPRGYVPTPLCRPSLMTMATGLYPHQHGVTGNDPSPKRYTGDAAREANLKLENFIDNYVTIPEALAERGYLSFQSGKWWEGDYQNGGFTHGMTTQGRHGGPGLKIGRQGMDPLYEFVDYAVEQEKPFFVWYAPFLPHTPHNPPQRLLDKYTTEGRDPALAKYYAMCDWFDETCGQVVDYIEQKKIRENTVFVYVCDNGWIQRTADTEVPHGYRQRFAPRSKQTTYEGGIRTPIFFNCPDHFSASKRSEMVSSIDLYPTILAIAGSETPDDRPGLNLLPAVEGGKAIKRDTIFGEGFSHDIADLDNPEKSLLTRWCIEGRWKLILSYDGENERYKAVHKYPGPVQLFDVISDPHETQNLADEYPEVVARLKAKIKAWWPVKEATLISKD</sequence>
<evidence type="ECO:0000313" key="8">
    <source>
        <dbReference type="EMBL" id="AQT68091.1"/>
    </source>
</evidence>
<dbReference type="SUPFAM" id="SSF53649">
    <property type="entry name" value="Alkaline phosphatase-like"/>
    <property type="match status" value="1"/>
</dbReference>
<evidence type="ECO:0000256" key="4">
    <source>
        <dbReference type="ARBA" id="ARBA00022729"/>
    </source>
</evidence>
<evidence type="ECO:0000256" key="2">
    <source>
        <dbReference type="ARBA" id="ARBA00008779"/>
    </source>
</evidence>